<keyword evidence="9 17" id="KW-1278">Translocase</keyword>
<dbReference type="PRINTS" id="PR01436">
    <property type="entry name" value="NADHDHGNASE2"/>
</dbReference>
<comment type="similarity">
    <text evidence="2 17">Belongs to the complex I subunit 2 family.</text>
</comment>
<evidence type="ECO:0000256" key="8">
    <source>
        <dbReference type="ARBA" id="ARBA00022792"/>
    </source>
</evidence>
<dbReference type="EC" id="7.1.1.2" evidence="3 17"/>
<evidence type="ECO:0000256" key="1">
    <source>
        <dbReference type="ARBA" id="ARBA00004448"/>
    </source>
</evidence>
<evidence type="ECO:0000256" key="10">
    <source>
        <dbReference type="ARBA" id="ARBA00022982"/>
    </source>
</evidence>
<evidence type="ECO:0000256" key="13">
    <source>
        <dbReference type="ARBA" id="ARBA00023075"/>
    </source>
</evidence>
<feature type="domain" description="NADH:quinone oxidoreductase/Mrp antiporter transmembrane" evidence="18">
    <location>
        <begin position="23"/>
        <end position="287"/>
    </location>
</feature>
<evidence type="ECO:0000256" key="16">
    <source>
        <dbReference type="ARBA" id="ARBA00049551"/>
    </source>
</evidence>
<evidence type="ECO:0000256" key="12">
    <source>
        <dbReference type="ARBA" id="ARBA00023027"/>
    </source>
</evidence>
<accession>Q5GM98</accession>
<keyword evidence="5" id="KW-0813">Transport</keyword>
<feature type="transmembrane region" description="Helical" evidence="17">
    <location>
        <begin position="233"/>
        <end position="253"/>
    </location>
</feature>
<sequence length="348" mass="38520">MNPLVFFLLSFTVIMGTLMTLMSNHWLTAWMGLELNTLAIIPLMTKNHHPRTTEAATKYFLIQAIASATILLASIFNTWTTGQWNIYYMTHPTASVMVYSALCLKLGLAPLHTWLPEILQGLNLMTGMILSTWQKLAPMALIVQIPNNHPNILLTVGMVSMLVGGWGGMNQTQTRKLLAYSSIAHMGWIIVALSLLPSLSHLALLLYIIMTTSTFLGLAHIQATNISHLSLSWIKTPILTCLILLALITLGGLPPLSGFMPKWLIISEMTKQGMLPLTLLAAMSSLLSLFFYTRLAFITTLTISPNNTPLSISWRTTHTNFNMLLSPLLASSIFLIPLTPLLLYAFMP</sequence>
<evidence type="ECO:0000256" key="3">
    <source>
        <dbReference type="ARBA" id="ARBA00012944"/>
    </source>
</evidence>
<feature type="transmembrane region" description="Helical" evidence="17">
    <location>
        <begin position="96"/>
        <end position="115"/>
    </location>
</feature>
<evidence type="ECO:0000256" key="11">
    <source>
        <dbReference type="ARBA" id="ARBA00022989"/>
    </source>
</evidence>
<dbReference type="PANTHER" id="PTHR46552:SF1">
    <property type="entry name" value="NADH-UBIQUINONE OXIDOREDUCTASE CHAIN 2"/>
    <property type="match status" value="1"/>
</dbReference>
<gene>
    <name evidence="20" type="primary">ND2</name>
</gene>
<feature type="transmembrane region" description="Helical" evidence="17">
    <location>
        <begin position="177"/>
        <end position="196"/>
    </location>
</feature>
<dbReference type="Pfam" id="PF00361">
    <property type="entry name" value="Proton_antipo_M"/>
    <property type="match status" value="1"/>
</dbReference>
<evidence type="ECO:0000256" key="9">
    <source>
        <dbReference type="ARBA" id="ARBA00022967"/>
    </source>
</evidence>
<evidence type="ECO:0000313" key="20">
    <source>
        <dbReference type="EMBL" id="BAD89248.1"/>
    </source>
</evidence>
<dbReference type="PANTHER" id="PTHR46552">
    <property type="entry name" value="NADH-UBIQUINONE OXIDOREDUCTASE CHAIN 2"/>
    <property type="match status" value="1"/>
</dbReference>
<comment type="subcellular location">
    <subcellularLocation>
        <location evidence="1 17">Mitochondrion inner membrane</location>
        <topology evidence="1 17">Multi-pass membrane protein</topology>
    </subcellularLocation>
</comment>
<keyword evidence="6 17" id="KW-0679">Respiratory chain</keyword>
<organism evidence="20">
    <name type="scientific">Batrachomoeus trispinosus</name>
    <name type="common">three-spined frogfish</name>
    <dbReference type="NCBI Taxonomy" id="262770"/>
    <lineage>
        <taxon>Eukaryota</taxon>
        <taxon>Metazoa</taxon>
        <taxon>Chordata</taxon>
        <taxon>Craniata</taxon>
        <taxon>Vertebrata</taxon>
        <taxon>Euteleostomi</taxon>
        <taxon>Actinopterygii</taxon>
        <taxon>Neopterygii</taxon>
        <taxon>Teleostei</taxon>
        <taxon>Neoteleostei</taxon>
        <taxon>Acanthomorphata</taxon>
        <taxon>Batrachoidaria</taxon>
        <taxon>Batrachoididae</taxon>
        <taxon>Batrachomoeus</taxon>
    </lineage>
</organism>
<dbReference type="GO" id="GO:0006120">
    <property type="term" value="P:mitochondrial electron transport, NADH to ubiquinone"/>
    <property type="evidence" value="ECO:0007669"/>
    <property type="project" value="InterPro"/>
</dbReference>
<keyword evidence="14 17" id="KW-0496">Mitochondrion</keyword>
<feature type="transmembrane region" description="Helical" evidence="17">
    <location>
        <begin position="151"/>
        <end position="170"/>
    </location>
</feature>
<evidence type="ECO:0000256" key="15">
    <source>
        <dbReference type="ARBA" id="ARBA00023136"/>
    </source>
</evidence>
<feature type="transmembrane region" description="Helical" evidence="17">
    <location>
        <begin position="56"/>
        <end position="76"/>
    </location>
</feature>
<keyword evidence="8 17" id="KW-0999">Mitochondrion inner membrane</keyword>
<keyword evidence="13 17" id="KW-0830">Ubiquinone</keyword>
<feature type="transmembrane region" description="Helical" evidence="17">
    <location>
        <begin position="273"/>
        <end position="292"/>
    </location>
</feature>
<evidence type="ECO:0000256" key="17">
    <source>
        <dbReference type="RuleBase" id="RU003403"/>
    </source>
</evidence>
<keyword evidence="15 17" id="KW-0472">Membrane</keyword>
<evidence type="ECO:0000256" key="7">
    <source>
        <dbReference type="ARBA" id="ARBA00022692"/>
    </source>
</evidence>
<evidence type="ECO:0000256" key="5">
    <source>
        <dbReference type="ARBA" id="ARBA00022448"/>
    </source>
</evidence>
<keyword evidence="11 17" id="KW-1133">Transmembrane helix</keyword>
<feature type="domain" description="NADH dehydrogenase subunit 2 C-terminal" evidence="19">
    <location>
        <begin position="289"/>
        <end position="343"/>
    </location>
</feature>
<reference evidence="20" key="1">
    <citation type="journal article" date="2005" name="Biol. J. Linn. Soc. Lond.">
        <title>The phylogenetic position of toadfishes (order Batrachoidiformes) in the higher ray-finned fish as inferred from partitioned Bayesian analysis of 102 whole mitochondrial genome sequences.</title>
        <authorList>
            <person name="Miya M."/>
            <person name="Satoh T.P."/>
            <person name="Nishida M."/>
        </authorList>
    </citation>
    <scope>NUCLEOTIDE SEQUENCE</scope>
</reference>
<dbReference type="GO" id="GO:0005743">
    <property type="term" value="C:mitochondrial inner membrane"/>
    <property type="evidence" value="ECO:0007669"/>
    <property type="project" value="UniProtKB-SubCell"/>
</dbReference>
<keyword evidence="7 17" id="KW-0812">Transmembrane</keyword>
<protein>
    <recommendedName>
        <fullName evidence="4 17">NADH-ubiquinone oxidoreductase chain 2</fullName>
        <ecNumber evidence="3 17">7.1.1.2</ecNumber>
    </recommendedName>
</protein>
<dbReference type="Pfam" id="PF06444">
    <property type="entry name" value="NADH_dehy_S2_C"/>
    <property type="match status" value="1"/>
</dbReference>
<dbReference type="InterPro" id="IPR001750">
    <property type="entry name" value="ND/Mrp_TM"/>
</dbReference>
<dbReference type="GO" id="GO:0008137">
    <property type="term" value="F:NADH dehydrogenase (ubiquinone) activity"/>
    <property type="evidence" value="ECO:0007669"/>
    <property type="project" value="UniProtKB-EC"/>
</dbReference>
<dbReference type="InterPro" id="IPR003917">
    <property type="entry name" value="NADH_UbQ_OxRdtase_chain2"/>
</dbReference>
<comment type="function">
    <text evidence="17">Core subunit of the mitochondrial membrane respiratory chain NADH dehydrogenase (Complex I) which catalyzes electron transfer from NADH through the respiratory chain, using ubiquinone as an electron acceptor. Essential for the catalytic activity and assembly of complex I.</text>
</comment>
<comment type="catalytic activity">
    <reaction evidence="16 17">
        <text>a ubiquinone + NADH + 5 H(+)(in) = a ubiquinol + NAD(+) + 4 H(+)(out)</text>
        <dbReference type="Rhea" id="RHEA:29091"/>
        <dbReference type="Rhea" id="RHEA-COMP:9565"/>
        <dbReference type="Rhea" id="RHEA-COMP:9566"/>
        <dbReference type="ChEBI" id="CHEBI:15378"/>
        <dbReference type="ChEBI" id="CHEBI:16389"/>
        <dbReference type="ChEBI" id="CHEBI:17976"/>
        <dbReference type="ChEBI" id="CHEBI:57540"/>
        <dbReference type="ChEBI" id="CHEBI:57945"/>
        <dbReference type="EC" id="7.1.1.2"/>
    </reaction>
</comment>
<dbReference type="InterPro" id="IPR050175">
    <property type="entry name" value="Complex_I_Subunit_2"/>
</dbReference>
<dbReference type="AlphaFoldDB" id="Q5GM98"/>
<dbReference type="InterPro" id="IPR010933">
    <property type="entry name" value="NADH_DH_su2_C"/>
</dbReference>
<feature type="transmembrane region" description="Helical" evidence="17">
    <location>
        <begin position="202"/>
        <end position="221"/>
    </location>
</feature>
<geneLocation type="mitochondrion" evidence="20"/>
<evidence type="ECO:0000256" key="14">
    <source>
        <dbReference type="ARBA" id="ARBA00023128"/>
    </source>
</evidence>
<evidence type="ECO:0000256" key="2">
    <source>
        <dbReference type="ARBA" id="ARBA00007012"/>
    </source>
</evidence>
<proteinExistence type="inferred from homology"/>
<evidence type="ECO:0000259" key="18">
    <source>
        <dbReference type="Pfam" id="PF00361"/>
    </source>
</evidence>
<dbReference type="EMBL" id="AP006738">
    <property type="protein sequence ID" value="BAD89248.1"/>
    <property type="molecule type" value="Genomic_DNA"/>
</dbReference>
<evidence type="ECO:0000259" key="19">
    <source>
        <dbReference type="Pfam" id="PF06444"/>
    </source>
</evidence>
<evidence type="ECO:0000256" key="4">
    <source>
        <dbReference type="ARBA" id="ARBA00021008"/>
    </source>
</evidence>
<name>Q5GM98_9TELE</name>
<keyword evidence="10 17" id="KW-0249">Electron transport</keyword>
<evidence type="ECO:0000256" key="6">
    <source>
        <dbReference type="ARBA" id="ARBA00022660"/>
    </source>
</evidence>
<keyword evidence="12 17" id="KW-0520">NAD</keyword>
<feature type="transmembrane region" description="Helical" evidence="17">
    <location>
        <begin position="324"/>
        <end position="347"/>
    </location>
</feature>